<dbReference type="Proteomes" id="UP000821866">
    <property type="component" value="Unassembled WGS sequence"/>
</dbReference>
<feature type="domain" description="THAP9-like helix-turn-helix" evidence="2">
    <location>
        <begin position="54"/>
        <end position="131"/>
    </location>
</feature>
<evidence type="ECO:0000313" key="4">
    <source>
        <dbReference type="EMBL" id="KAH7932000.1"/>
    </source>
</evidence>
<dbReference type="AlphaFoldDB" id="A0A9J6CUF7"/>
<proteinExistence type="predicted"/>
<evidence type="ECO:0000259" key="3">
    <source>
        <dbReference type="Pfam" id="PF21787"/>
    </source>
</evidence>
<feature type="domain" description="Transposable element P transposase-like RNase H" evidence="3">
    <location>
        <begin position="138"/>
        <end position="262"/>
    </location>
</feature>
<keyword evidence="5" id="KW-1185">Reference proteome</keyword>
<accession>A0A9J6CUF7</accession>
<evidence type="ECO:0000259" key="2">
    <source>
        <dbReference type="Pfam" id="PF12017"/>
    </source>
</evidence>
<protein>
    <submittedName>
        <fullName evidence="4">Uncharacterized protein</fullName>
    </submittedName>
</protein>
<dbReference type="Pfam" id="PF21787">
    <property type="entry name" value="TNP-like_RNaseH_N"/>
    <property type="match status" value="1"/>
</dbReference>
<keyword evidence="1" id="KW-0175">Coiled coil</keyword>
<reference evidence="4" key="2">
    <citation type="submission" date="2021-09" db="EMBL/GenBank/DDBJ databases">
        <authorList>
            <person name="Jia N."/>
            <person name="Wang J."/>
            <person name="Shi W."/>
            <person name="Du L."/>
            <person name="Sun Y."/>
            <person name="Zhan W."/>
            <person name="Jiang J."/>
            <person name="Wang Q."/>
            <person name="Zhang B."/>
            <person name="Ji P."/>
            <person name="Sakyi L.B."/>
            <person name="Cui X."/>
            <person name="Yuan T."/>
            <person name="Jiang B."/>
            <person name="Yang W."/>
            <person name="Lam T.T.-Y."/>
            <person name="Chang Q."/>
            <person name="Ding S."/>
            <person name="Wang X."/>
            <person name="Zhu J."/>
            <person name="Ruan X."/>
            <person name="Zhao L."/>
            <person name="Wei J."/>
            <person name="Que T."/>
            <person name="Du C."/>
            <person name="Cheng J."/>
            <person name="Dai P."/>
            <person name="Han X."/>
            <person name="Huang E."/>
            <person name="Gao Y."/>
            <person name="Liu J."/>
            <person name="Shao H."/>
            <person name="Ye R."/>
            <person name="Li L."/>
            <person name="Wei W."/>
            <person name="Wang X."/>
            <person name="Wang C."/>
            <person name="Huo Q."/>
            <person name="Li W."/>
            <person name="Guo W."/>
            <person name="Chen H."/>
            <person name="Chen S."/>
            <person name="Zhou L."/>
            <person name="Zhou L."/>
            <person name="Ni X."/>
            <person name="Tian J."/>
            <person name="Zhou Y."/>
            <person name="Sheng Y."/>
            <person name="Liu T."/>
            <person name="Pan Y."/>
            <person name="Xia L."/>
            <person name="Li J."/>
            <person name="Zhao F."/>
            <person name="Cao W."/>
        </authorList>
    </citation>
    <scope>NUCLEOTIDE SEQUENCE</scope>
    <source>
        <strain evidence="4">Rmic-2018</strain>
        <tissue evidence="4">Larvae</tissue>
    </source>
</reference>
<gene>
    <name evidence="4" type="ORF">HPB51_029590</name>
</gene>
<dbReference type="Pfam" id="PF12017">
    <property type="entry name" value="Tnp_P_element"/>
    <property type="match status" value="1"/>
</dbReference>
<evidence type="ECO:0000313" key="5">
    <source>
        <dbReference type="Proteomes" id="UP000821866"/>
    </source>
</evidence>
<reference evidence="4" key="1">
    <citation type="journal article" date="2020" name="Cell">
        <title>Large-Scale Comparative Analyses of Tick Genomes Elucidate Their Genetic Diversity and Vector Capacities.</title>
        <authorList>
            <consortium name="Tick Genome and Microbiome Consortium (TIGMIC)"/>
            <person name="Jia N."/>
            <person name="Wang J."/>
            <person name="Shi W."/>
            <person name="Du L."/>
            <person name="Sun Y."/>
            <person name="Zhan W."/>
            <person name="Jiang J.F."/>
            <person name="Wang Q."/>
            <person name="Zhang B."/>
            <person name="Ji P."/>
            <person name="Bell-Sakyi L."/>
            <person name="Cui X.M."/>
            <person name="Yuan T.T."/>
            <person name="Jiang B.G."/>
            <person name="Yang W.F."/>
            <person name="Lam T.T."/>
            <person name="Chang Q.C."/>
            <person name="Ding S.J."/>
            <person name="Wang X.J."/>
            <person name="Zhu J.G."/>
            <person name="Ruan X.D."/>
            <person name="Zhao L."/>
            <person name="Wei J.T."/>
            <person name="Ye R.Z."/>
            <person name="Que T.C."/>
            <person name="Du C.H."/>
            <person name="Zhou Y.H."/>
            <person name="Cheng J.X."/>
            <person name="Dai P.F."/>
            <person name="Guo W.B."/>
            <person name="Han X.H."/>
            <person name="Huang E.J."/>
            <person name="Li L.F."/>
            <person name="Wei W."/>
            <person name="Gao Y.C."/>
            <person name="Liu J.Z."/>
            <person name="Shao H.Z."/>
            <person name="Wang X."/>
            <person name="Wang C.C."/>
            <person name="Yang T.C."/>
            <person name="Huo Q.B."/>
            <person name="Li W."/>
            <person name="Chen H.Y."/>
            <person name="Chen S.E."/>
            <person name="Zhou L.G."/>
            <person name="Ni X.B."/>
            <person name="Tian J.H."/>
            <person name="Sheng Y."/>
            <person name="Liu T."/>
            <person name="Pan Y.S."/>
            <person name="Xia L.Y."/>
            <person name="Li J."/>
            <person name="Zhao F."/>
            <person name="Cao W.C."/>
        </authorList>
    </citation>
    <scope>NUCLEOTIDE SEQUENCE</scope>
    <source>
        <strain evidence="4">Rmic-2018</strain>
    </source>
</reference>
<dbReference type="InterPro" id="IPR021896">
    <property type="entry name" value="THAP9-like_HTH"/>
</dbReference>
<sequence>MPSEPSSPAKDWYRSKAEESAQEVLQLKKKVKTLQQSKRRLSKRCDASENLIKELKERKLLSEKGLEVFEATFSPEIQQLLVRAHEKTNRMYPPELRAFALTLHYYSAAAYEYVRSKFNNALPSQRTLREWYKSVNGDPGFTSEPFDFIKNLAKSQDKPLIAALMMDDMAIKKHVQLVGKKVVGYIDLGTGISDDSLPEATNVCVFMLVGMNMRLKIPLGYFFMESLSGSERAALTQECLSRLSSIDVEVASLTFDGAASNFFGCVRGKGGYNMLLCTAL</sequence>
<name>A0A9J6CUF7_RHIMP</name>
<dbReference type="VEuPathDB" id="VectorBase:LOC119176848"/>
<evidence type="ECO:0000256" key="1">
    <source>
        <dbReference type="SAM" id="Coils"/>
    </source>
</evidence>
<comment type="caution">
    <text evidence="4">The sequence shown here is derived from an EMBL/GenBank/DDBJ whole genome shotgun (WGS) entry which is preliminary data.</text>
</comment>
<dbReference type="InterPro" id="IPR048365">
    <property type="entry name" value="TNP-like_RNaseH_N"/>
</dbReference>
<organism evidence="4 5">
    <name type="scientific">Rhipicephalus microplus</name>
    <name type="common">Cattle tick</name>
    <name type="synonym">Boophilus microplus</name>
    <dbReference type="NCBI Taxonomy" id="6941"/>
    <lineage>
        <taxon>Eukaryota</taxon>
        <taxon>Metazoa</taxon>
        <taxon>Ecdysozoa</taxon>
        <taxon>Arthropoda</taxon>
        <taxon>Chelicerata</taxon>
        <taxon>Arachnida</taxon>
        <taxon>Acari</taxon>
        <taxon>Parasitiformes</taxon>
        <taxon>Ixodida</taxon>
        <taxon>Ixodoidea</taxon>
        <taxon>Ixodidae</taxon>
        <taxon>Rhipicephalinae</taxon>
        <taxon>Rhipicephalus</taxon>
        <taxon>Boophilus</taxon>
    </lineage>
</organism>
<feature type="coiled-coil region" evidence="1">
    <location>
        <begin position="17"/>
        <end position="58"/>
    </location>
</feature>
<dbReference type="EMBL" id="JABSTU010006843">
    <property type="protein sequence ID" value="KAH7932000.1"/>
    <property type="molecule type" value="Genomic_DNA"/>
</dbReference>